<dbReference type="PANTHER" id="PTHR45638">
    <property type="entry name" value="CYCLIC NUCLEOTIDE-GATED CATION CHANNEL SUBUNIT A"/>
    <property type="match status" value="1"/>
</dbReference>
<dbReference type="InterPro" id="IPR000595">
    <property type="entry name" value="cNMP-bd_dom"/>
</dbReference>
<sequence length="471" mass="52318">MTANPTGNAVAQQSLSTGAARQIATTTKTIPQMLGITPRWFLKLLPWVQVGGGTYRVNRCKVVLRKEGQMSVRMMGKQAQIEAKDLRTLALFHDLDDGMLSALSNKFTNEKYDAHDMIISAGQPADKFYIIARGKVEVWETGCYGQKVGQAILAEGDHFGERALLEDLPPTTNAQALTSCSLLVLERASFTEVIKQVIGLRPDLDHIIQQRRANNSLLLDGYGEKSIALSAGHVGEADLPETFVDYEEDPREYNLSVVQTVLRMHTRVSDIYNDPYNQLGQQLRLTIEAIKERQEWEMINNPDFGLLKNVDPSCCVQTRTGPPTPDDMDELLARVWKQPAFFLAHPRAIAAFGRECTRRGVPPPTVEIFGNPFLAWRGVPLIPTDKLMVNGSDTTNILLMRVGEKEQGVVGLHQTDIPDEYKPSLSVRFMGIDNKAIASYLVSSYFSVAVLVDDALGSLENVEVSSSYDYQ</sequence>
<evidence type="ECO:0000256" key="5">
    <source>
        <dbReference type="ARBA" id="ARBA00023065"/>
    </source>
</evidence>
<dbReference type="InterPro" id="IPR018490">
    <property type="entry name" value="cNMP-bd_dom_sf"/>
</dbReference>
<evidence type="ECO:0000256" key="8">
    <source>
        <dbReference type="ARBA" id="ARBA00023303"/>
    </source>
</evidence>
<dbReference type="EMBL" id="ADVG01000005">
    <property type="protein sequence ID" value="EFH79840.1"/>
    <property type="molecule type" value="Genomic_DNA"/>
</dbReference>
<dbReference type="NCBIfam" id="NF041163">
    <property type="entry name" value="encap_f2b"/>
    <property type="match status" value="1"/>
</dbReference>
<dbReference type="RefSeq" id="WP_007921978.1">
    <property type="nucleotide sequence ID" value="NZ_ADVG01000005.1"/>
</dbReference>
<dbReference type="GO" id="GO:0016020">
    <property type="term" value="C:membrane"/>
    <property type="evidence" value="ECO:0007669"/>
    <property type="project" value="UniProtKB-SubCell"/>
</dbReference>
<name>D6U7H9_KTERA</name>
<evidence type="ECO:0000256" key="3">
    <source>
        <dbReference type="ARBA" id="ARBA00022692"/>
    </source>
</evidence>
<dbReference type="InterPro" id="IPR049817">
    <property type="entry name" value="Encap_f2b"/>
</dbReference>
<dbReference type="GO" id="GO:0044877">
    <property type="term" value="F:protein-containing complex binding"/>
    <property type="evidence" value="ECO:0007669"/>
    <property type="project" value="TreeGrafter"/>
</dbReference>
<dbReference type="Pfam" id="PF19307">
    <property type="entry name" value="SrpI-like"/>
    <property type="match status" value="1"/>
</dbReference>
<dbReference type="PROSITE" id="PS00888">
    <property type="entry name" value="CNMP_BINDING_1"/>
    <property type="match status" value="1"/>
</dbReference>
<keyword evidence="5" id="KW-0406">Ion transport</keyword>
<comment type="subcellular location">
    <subcellularLocation>
        <location evidence="1">Membrane</location>
        <topology evidence="1">Multi-pass membrane protein</topology>
    </subcellularLocation>
</comment>
<keyword evidence="4" id="KW-1133">Transmembrane helix</keyword>
<evidence type="ECO:0000259" key="9">
    <source>
        <dbReference type="PROSITE" id="PS50042"/>
    </source>
</evidence>
<dbReference type="InterPro" id="IPR018488">
    <property type="entry name" value="cNMP-bd_CS"/>
</dbReference>
<dbReference type="SMART" id="SM00100">
    <property type="entry name" value="cNMP"/>
    <property type="match status" value="1"/>
</dbReference>
<dbReference type="STRING" id="485913.Krac_0353"/>
<dbReference type="CDD" id="cd00038">
    <property type="entry name" value="CAP_ED"/>
    <property type="match status" value="1"/>
</dbReference>
<dbReference type="eggNOG" id="COG0664">
    <property type="taxonomic scope" value="Bacteria"/>
</dbReference>
<gene>
    <name evidence="10" type="ORF">Krac_0353</name>
</gene>
<accession>D6U7H9</accession>
<evidence type="ECO:0000313" key="11">
    <source>
        <dbReference type="Proteomes" id="UP000004508"/>
    </source>
</evidence>
<dbReference type="AlphaFoldDB" id="D6U7H9"/>
<dbReference type="Proteomes" id="UP000004508">
    <property type="component" value="Unassembled WGS sequence"/>
</dbReference>
<evidence type="ECO:0000256" key="6">
    <source>
        <dbReference type="ARBA" id="ARBA00023136"/>
    </source>
</evidence>
<comment type="caution">
    <text evidence="10">The sequence shown here is derived from an EMBL/GenBank/DDBJ whole genome shotgun (WGS) entry which is preliminary data.</text>
</comment>
<keyword evidence="3" id="KW-0812">Transmembrane</keyword>
<dbReference type="PANTHER" id="PTHR45638:SF11">
    <property type="entry name" value="CYCLIC NUCLEOTIDE-GATED CATION CHANNEL SUBUNIT A"/>
    <property type="match status" value="1"/>
</dbReference>
<dbReference type="Pfam" id="PF00027">
    <property type="entry name" value="cNMP_binding"/>
    <property type="match status" value="1"/>
</dbReference>
<dbReference type="GO" id="GO:0005221">
    <property type="term" value="F:intracellularly cyclic nucleotide-activated monoatomic cation channel activity"/>
    <property type="evidence" value="ECO:0007669"/>
    <property type="project" value="InterPro"/>
</dbReference>
<keyword evidence="6" id="KW-0472">Membrane</keyword>
<dbReference type="InterPro" id="IPR050866">
    <property type="entry name" value="CNG_cation_channel"/>
</dbReference>
<dbReference type="PROSITE" id="PS50042">
    <property type="entry name" value="CNMP_BINDING_3"/>
    <property type="match status" value="1"/>
</dbReference>
<protein>
    <submittedName>
        <fullName evidence="10">Putative transcriptional regulator, Crp/Fnr family</fullName>
    </submittedName>
</protein>
<dbReference type="OrthoDB" id="9809206at2"/>
<dbReference type="NCBIfam" id="NF041162">
    <property type="entry name" value="encap_f2a"/>
    <property type="match status" value="1"/>
</dbReference>
<keyword evidence="2" id="KW-0813">Transport</keyword>
<evidence type="ECO:0000256" key="1">
    <source>
        <dbReference type="ARBA" id="ARBA00004141"/>
    </source>
</evidence>
<dbReference type="SUPFAM" id="SSF51206">
    <property type="entry name" value="cAMP-binding domain-like"/>
    <property type="match status" value="1"/>
</dbReference>
<keyword evidence="7" id="KW-1071">Ligand-gated ion channel</keyword>
<evidence type="ECO:0000313" key="10">
    <source>
        <dbReference type="EMBL" id="EFH79840.1"/>
    </source>
</evidence>
<evidence type="ECO:0000256" key="2">
    <source>
        <dbReference type="ARBA" id="ARBA00022448"/>
    </source>
</evidence>
<dbReference type="InterPro" id="IPR014710">
    <property type="entry name" value="RmlC-like_jellyroll"/>
</dbReference>
<dbReference type="InParanoid" id="D6U7H9"/>
<evidence type="ECO:0000256" key="7">
    <source>
        <dbReference type="ARBA" id="ARBA00023286"/>
    </source>
</evidence>
<evidence type="ECO:0000256" key="4">
    <source>
        <dbReference type="ARBA" id="ARBA00022989"/>
    </source>
</evidence>
<organism evidence="10 11">
    <name type="scientific">Ktedonobacter racemifer DSM 44963</name>
    <dbReference type="NCBI Taxonomy" id="485913"/>
    <lineage>
        <taxon>Bacteria</taxon>
        <taxon>Bacillati</taxon>
        <taxon>Chloroflexota</taxon>
        <taxon>Ktedonobacteria</taxon>
        <taxon>Ktedonobacterales</taxon>
        <taxon>Ktedonobacteraceae</taxon>
        <taxon>Ktedonobacter</taxon>
    </lineage>
</organism>
<feature type="domain" description="Cyclic nucleotide-binding" evidence="9">
    <location>
        <begin position="91"/>
        <end position="194"/>
    </location>
</feature>
<keyword evidence="8" id="KW-0407">Ion channel</keyword>
<dbReference type="InterPro" id="IPR045641">
    <property type="entry name" value="SrpI-like"/>
</dbReference>
<reference evidence="10 11" key="1">
    <citation type="journal article" date="2011" name="Stand. Genomic Sci.">
        <title>Non-contiguous finished genome sequence and contextual data of the filamentous soil bacterium Ktedonobacter racemifer type strain (SOSP1-21).</title>
        <authorList>
            <person name="Chang Y.J."/>
            <person name="Land M."/>
            <person name="Hauser L."/>
            <person name="Chertkov O."/>
            <person name="Del Rio T.G."/>
            <person name="Nolan M."/>
            <person name="Copeland A."/>
            <person name="Tice H."/>
            <person name="Cheng J.F."/>
            <person name="Lucas S."/>
            <person name="Han C."/>
            <person name="Goodwin L."/>
            <person name="Pitluck S."/>
            <person name="Ivanova N."/>
            <person name="Ovchinikova G."/>
            <person name="Pati A."/>
            <person name="Chen A."/>
            <person name="Palaniappan K."/>
            <person name="Mavromatis K."/>
            <person name="Liolios K."/>
            <person name="Brettin T."/>
            <person name="Fiebig A."/>
            <person name="Rohde M."/>
            <person name="Abt B."/>
            <person name="Goker M."/>
            <person name="Detter J.C."/>
            <person name="Woyke T."/>
            <person name="Bristow J."/>
            <person name="Eisen J.A."/>
            <person name="Markowitz V."/>
            <person name="Hugenholtz P."/>
            <person name="Kyrpides N.C."/>
            <person name="Klenk H.P."/>
            <person name="Lapidus A."/>
        </authorList>
    </citation>
    <scope>NUCLEOTIDE SEQUENCE [LARGE SCALE GENOMIC DNA]</scope>
    <source>
        <strain evidence="11">DSM 44963</strain>
    </source>
</reference>
<dbReference type="Gene3D" id="2.60.120.10">
    <property type="entry name" value="Jelly Rolls"/>
    <property type="match status" value="1"/>
</dbReference>
<keyword evidence="11" id="KW-1185">Reference proteome</keyword>
<proteinExistence type="predicted"/>
<dbReference type="InterPro" id="IPR049822">
    <property type="entry name" value="Encap_f2a"/>
</dbReference>